<evidence type="ECO:0000313" key="4">
    <source>
        <dbReference type="Proteomes" id="UP001168640"/>
    </source>
</evidence>
<gene>
    <name evidence="3" type="ORF">QVZ43_04405</name>
</gene>
<comment type="caution">
    <text evidence="3">The sequence shown here is derived from an EMBL/GenBank/DDBJ whole genome shotgun (WGS) entry which is preliminary data.</text>
</comment>
<sequence length="293" mass="32732">MGIALLRSLAVSLVLVVTAGCSGPETPQEVAEAFWQSVAENDVDSMAELSTLDKTKDFDGFDRDWTDVAPAFGRVVIDDVEATIVTRLPSEDGPDADPQELVTYLVRQQEGWQVDYRRTREAIMNPSPFGQLMGELGKLRDKLEASFASSSNDLEASMNEFASEFEAYTRDLEQQAEEAMEDFGESLQNAMEDLADSINEALEDNDQMPRDDKVLLEEAAVDLEGNSESLDDPSMDSLAEASRAMARTGERFSRLSEETFERYREDWNEALTEIRAETDSFFVDLRQRTQAGS</sequence>
<protein>
    <recommendedName>
        <fullName evidence="5">DUF3829 domain-containing protein</fullName>
    </recommendedName>
</protein>
<reference evidence="3" key="1">
    <citation type="submission" date="2023-07" db="EMBL/GenBank/DDBJ databases">
        <title>Marinobacter sp. chi1 genome sequencing and assembly.</title>
        <authorList>
            <person name="Park S."/>
        </authorList>
    </citation>
    <scope>NUCLEOTIDE SEQUENCE</scope>
    <source>
        <strain evidence="3">Chi1</strain>
    </source>
</reference>
<dbReference type="Gene3D" id="1.20.120.20">
    <property type="entry name" value="Apolipoprotein"/>
    <property type="match status" value="1"/>
</dbReference>
<proteinExistence type="predicted"/>
<dbReference type="Proteomes" id="UP001168640">
    <property type="component" value="Unassembled WGS sequence"/>
</dbReference>
<keyword evidence="4" id="KW-1185">Reference proteome</keyword>
<evidence type="ECO:0000313" key="3">
    <source>
        <dbReference type="EMBL" id="MDO3720951.1"/>
    </source>
</evidence>
<feature type="coiled-coil region" evidence="1">
    <location>
        <begin position="158"/>
        <end position="204"/>
    </location>
</feature>
<evidence type="ECO:0000256" key="2">
    <source>
        <dbReference type="SAM" id="SignalP"/>
    </source>
</evidence>
<evidence type="ECO:0000256" key="1">
    <source>
        <dbReference type="SAM" id="Coils"/>
    </source>
</evidence>
<feature type="signal peptide" evidence="2">
    <location>
        <begin position="1"/>
        <end position="19"/>
    </location>
</feature>
<name>A0ABT8VYA0_9GAMM</name>
<keyword evidence="1" id="KW-0175">Coiled coil</keyword>
<keyword evidence="2" id="KW-0732">Signal</keyword>
<dbReference type="EMBL" id="JAUMIS010000001">
    <property type="protein sequence ID" value="MDO3720951.1"/>
    <property type="molecule type" value="Genomic_DNA"/>
</dbReference>
<evidence type="ECO:0008006" key="5">
    <source>
        <dbReference type="Google" id="ProtNLM"/>
    </source>
</evidence>
<dbReference type="SUPFAM" id="SSF58113">
    <property type="entry name" value="Apolipoprotein A-I"/>
    <property type="match status" value="1"/>
</dbReference>
<organism evidence="3 4">
    <name type="scientific">Marinobacter suaedae</name>
    <dbReference type="NCBI Taxonomy" id="3057675"/>
    <lineage>
        <taxon>Bacteria</taxon>
        <taxon>Pseudomonadati</taxon>
        <taxon>Pseudomonadota</taxon>
        <taxon>Gammaproteobacteria</taxon>
        <taxon>Pseudomonadales</taxon>
        <taxon>Marinobacteraceae</taxon>
        <taxon>Marinobacter</taxon>
    </lineage>
</organism>
<accession>A0ABT8VYA0</accession>
<dbReference type="PROSITE" id="PS51257">
    <property type="entry name" value="PROKAR_LIPOPROTEIN"/>
    <property type="match status" value="1"/>
</dbReference>
<feature type="chain" id="PRO_5046079891" description="DUF3829 domain-containing protein" evidence="2">
    <location>
        <begin position="20"/>
        <end position="293"/>
    </location>
</feature>
<dbReference type="RefSeq" id="WP_302909016.1">
    <property type="nucleotide sequence ID" value="NZ_JAUMIS010000001.1"/>
</dbReference>